<dbReference type="RefSeq" id="XP_011310070.1">
    <property type="nucleotide sequence ID" value="XM_011311768.1"/>
</dbReference>
<gene>
    <name evidence="2" type="primary">LOC105270672</name>
</gene>
<dbReference type="Pfam" id="PF14924">
    <property type="entry name" value="MAP10_N"/>
    <property type="match status" value="1"/>
</dbReference>
<dbReference type="Proteomes" id="UP000694866">
    <property type="component" value="Unplaced"/>
</dbReference>
<proteinExistence type="predicted"/>
<evidence type="ECO:0000313" key="2">
    <source>
        <dbReference type="RefSeq" id="XP_011310070.1"/>
    </source>
</evidence>
<evidence type="ECO:0000313" key="1">
    <source>
        <dbReference type="Proteomes" id="UP000694866"/>
    </source>
</evidence>
<organism evidence="1 2">
    <name type="scientific">Fopius arisanus</name>
    <dbReference type="NCBI Taxonomy" id="64838"/>
    <lineage>
        <taxon>Eukaryota</taxon>
        <taxon>Metazoa</taxon>
        <taxon>Ecdysozoa</taxon>
        <taxon>Arthropoda</taxon>
        <taxon>Hexapoda</taxon>
        <taxon>Insecta</taxon>
        <taxon>Pterygota</taxon>
        <taxon>Neoptera</taxon>
        <taxon>Endopterygota</taxon>
        <taxon>Hymenoptera</taxon>
        <taxon>Apocrita</taxon>
        <taxon>Ichneumonoidea</taxon>
        <taxon>Braconidae</taxon>
        <taxon>Opiinae</taxon>
        <taxon>Fopius</taxon>
    </lineage>
</organism>
<name>A0A9R1TIL9_9HYME</name>
<protein>
    <submittedName>
        <fullName evidence="2">Uncharacterized protein</fullName>
    </submittedName>
</protein>
<dbReference type="KEGG" id="fas:105270672"/>
<reference evidence="2" key="1">
    <citation type="submission" date="2025-08" db="UniProtKB">
        <authorList>
            <consortium name="RefSeq"/>
        </authorList>
    </citation>
    <scope>IDENTIFICATION</scope>
    <source>
        <strain evidence="2">USDA-PBARC FA_bdor</strain>
        <tissue evidence="2">Whole organism</tissue>
    </source>
</reference>
<dbReference type="AlphaFoldDB" id="A0A9R1TIL9"/>
<accession>A0A9R1TIL9</accession>
<keyword evidence="1" id="KW-1185">Reference proteome</keyword>
<dbReference type="OrthoDB" id="7682862at2759"/>
<sequence>MSCYDSLDVQLYLLELTLESLHLTDEKVYECDKRPLLVKIKYLDLPIFVLSPRDFDHLSPSGNETKNGSTLFSSGRSCLFGKMPKSLVREMQTEDLKIGVFCVNETYPIAQAALRVSGCMCDQIAMAGNDNDHLALPFTMGGEYGLVDPGENHSGIINLRVKLTCLGKYVTTHYQMRDNAFVFKSDREVGEFLVKPIVPGDEVIKGEAPVEEGIEVKSQEKMKKMKKKK</sequence>
<dbReference type="GeneID" id="105270672"/>